<name>A0A1F7YY87_9BACT</name>
<reference evidence="2 3" key="1">
    <citation type="journal article" date="2016" name="Nat. Commun.">
        <title>Thousands of microbial genomes shed light on interconnected biogeochemical processes in an aquifer system.</title>
        <authorList>
            <person name="Anantharaman K."/>
            <person name="Brown C.T."/>
            <person name="Hug L.A."/>
            <person name="Sharon I."/>
            <person name="Castelle C.J."/>
            <person name="Probst A.J."/>
            <person name="Thomas B.C."/>
            <person name="Singh A."/>
            <person name="Wilkins M.J."/>
            <person name="Karaoz U."/>
            <person name="Brodie E.L."/>
            <person name="Williams K.H."/>
            <person name="Hubbard S.S."/>
            <person name="Banfield J.F."/>
        </authorList>
    </citation>
    <scope>NUCLEOTIDE SEQUENCE [LARGE SCALE GENOMIC DNA]</scope>
</reference>
<keyword evidence="1" id="KW-0067">ATP-binding</keyword>
<comment type="similarity">
    <text evidence="1">Belongs to the GatC family.</text>
</comment>
<keyword evidence="1" id="KW-0547">Nucleotide-binding</keyword>
<dbReference type="EC" id="6.3.5.-" evidence="1"/>
<dbReference type="HAMAP" id="MF_00122">
    <property type="entry name" value="GatC"/>
    <property type="match status" value="1"/>
</dbReference>
<comment type="catalytic activity">
    <reaction evidence="1">
        <text>L-aspartyl-tRNA(Asn) + L-glutamine + ATP + H2O = L-asparaginyl-tRNA(Asn) + L-glutamate + ADP + phosphate + 2 H(+)</text>
        <dbReference type="Rhea" id="RHEA:14513"/>
        <dbReference type="Rhea" id="RHEA-COMP:9674"/>
        <dbReference type="Rhea" id="RHEA-COMP:9677"/>
        <dbReference type="ChEBI" id="CHEBI:15377"/>
        <dbReference type="ChEBI" id="CHEBI:15378"/>
        <dbReference type="ChEBI" id="CHEBI:29985"/>
        <dbReference type="ChEBI" id="CHEBI:30616"/>
        <dbReference type="ChEBI" id="CHEBI:43474"/>
        <dbReference type="ChEBI" id="CHEBI:58359"/>
        <dbReference type="ChEBI" id="CHEBI:78515"/>
        <dbReference type="ChEBI" id="CHEBI:78516"/>
        <dbReference type="ChEBI" id="CHEBI:456216"/>
    </reaction>
</comment>
<organism evidence="2 3">
    <name type="scientific">Candidatus Woesebacteria bacterium RIFCSPHIGHO2_02_FULL_39_13</name>
    <dbReference type="NCBI Taxonomy" id="1802505"/>
    <lineage>
        <taxon>Bacteria</taxon>
        <taxon>Candidatus Woeseibacteriota</taxon>
    </lineage>
</organism>
<accession>A0A1F7YY87</accession>
<proteinExistence type="inferred from homology"/>
<evidence type="ECO:0000313" key="3">
    <source>
        <dbReference type="Proteomes" id="UP000177169"/>
    </source>
</evidence>
<keyword evidence="1" id="KW-0436">Ligase</keyword>
<dbReference type="EMBL" id="MGGR01000034">
    <property type="protein sequence ID" value="OGM32303.1"/>
    <property type="molecule type" value="Genomic_DNA"/>
</dbReference>
<evidence type="ECO:0000256" key="1">
    <source>
        <dbReference type="HAMAP-Rule" id="MF_00122"/>
    </source>
</evidence>
<comment type="caution">
    <text evidence="2">The sequence shown here is derived from an EMBL/GenBank/DDBJ whole genome shotgun (WGS) entry which is preliminary data.</text>
</comment>
<dbReference type="Proteomes" id="UP000177169">
    <property type="component" value="Unassembled WGS sequence"/>
</dbReference>
<dbReference type="SUPFAM" id="SSF141000">
    <property type="entry name" value="Glu-tRNAGln amidotransferase C subunit"/>
    <property type="match status" value="1"/>
</dbReference>
<comment type="function">
    <text evidence="1">Allows the formation of correctly charged Asn-tRNA(Asn) or Gln-tRNA(Gln) through the transamidation of misacylated Asp-tRNA(Asn) or Glu-tRNA(Gln) in organisms which lack either or both of asparaginyl-tRNA or glutaminyl-tRNA synthetases. The reaction takes place in the presence of glutamine and ATP through an activated phospho-Asp-tRNA(Asn) or phospho-Glu-tRNA(Gln).</text>
</comment>
<protein>
    <recommendedName>
        <fullName evidence="1">Aspartyl/glutamyl-tRNA(Asn/Gln) amidotransferase subunit C</fullName>
        <shortName evidence="1">Asp/Glu-ADT subunit C</shortName>
        <ecNumber evidence="1">6.3.5.-</ecNumber>
    </recommendedName>
</protein>
<dbReference type="Pfam" id="PF02686">
    <property type="entry name" value="GatC"/>
    <property type="match status" value="1"/>
</dbReference>
<keyword evidence="1" id="KW-0648">Protein biosynthesis</keyword>
<dbReference type="Gene3D" id="1.10.20.60">
    <property type="entry name" value="Glu-tRNAGln amidotransferase C subunit, N-terminal domain"/>
    <property type="match status" value="1"/>
</dbReference>
<dbReference type="GO" id="GO:0006412">
    <property type="term" value="P:translation"/>
    <property type="evidence" value="ECO:0007669"/>
    <property type="project" value="UniProtKB-UniRule"/>
</dbReference>
<dbReference type="GO" id="GO:0050567">
    <property type="term" value="F:glutaminyl-tRNA synthase (glutamine-hydrolyzing) activity"/>
    <property type="evidence" value="ECO:0007669"/>
    <property type="project" value="UniProtKB-UniRule"/>
</dbReference>
<sequence>MTFTSESTAKIADLAKLKVEKKEENYLAKQFNQTLEVIDGLNKLNTQNIPETSQVTGLKNVFREDVVDKKRSLTQKEALSNSKKVHNGFFVVKAVFDSES</sequence>
<dbReference type="GO" id="GO:0050566">
    <property type="term" value="F:asparaginyl-tRNA synthase (glutamine-hydrolyzing) activity"/>
    <property type="evidence" value="ECO:0007669"/>
    <property type="project" value="RHEA"/>
</dbReference>
<gene>
    <name evidence="1" type="primary">gatC</name>
    <name evidence="2" type="ORF">A3D01_06560</name>
</gene>
<dbReference type="GO" id="GO:0006450">
    <property type="term" value="P:regulation of translational fidelity"/>
    <property type="evidence" value="ECO:0007669"/>
    <property type="project" value="InterPro"/>
</dbReference>
<evidence type="ECO:0000313" key="2">
    <source>
        <dbReference type="EMBL" id="OGM32303.1"/>
    </source>
</evidence>
<dbReference type="STRING" id="1802505.A3D01_06560"/>
<dbReference type="InterPro" id="IPR036113">
    <property type="entry name" value="Asp/Glu-ADT_sf_sub_c"/>
</dbReference>
<comment type="catalytic activity">
    <reaction evidence="1">
        <text>L-glutamyl-tRNA(Gln) + L-glutamine + ATP + H2O = L-glutaminyl-tRNA(Gln) + L-glutamate + ADP + phosphate + H(+)</text>
        <dbReference type="Rhea" id="RHEA:17521"/>
        <dbReference type="Rhea" id="RHEA-COMP:9681"/>
        <dbReference type="Rhea" id="RHEA-COMP:9684"/>
        <dbReference type="ChEBI" id="CHEBI:15377"/>
        <dbReference type="ChEBI" id="CHEBI:15378"/>
        <dbReference type="ChEBI" id="CHEBI:29985"/>
        <dbReference type="ChEBI" id="CHEBI:30616"/>
        <dbReference type="ChEBI" id="CHEBI:43474"/>
        <dbReference type="ChEBI" id="CHEBI:58359"/>
        <dbReference type="ChEBI" id="CHEBI:78520"/>
        <dbReference type="ChEBI" id="CHEBI:78521"/>
        <dbReference type="ChEBI" id="CHEBI:456216"/>
    </reaction>
</comment>
<dbReference type="NCBIfam" id="TIGR00135">
    <property type="entry name" value="gatC"/>
    <property type="match status" value="1"/>
</dbReference>
<comment type="subunit">
    <text evidence="1">Heterotrimer of A, B and C subunits.</text>
</comment>
<dbReference type="GO" id="GO:0005524">
    <property type="term" value="F:ATP binding"/>
    <property type="evidence" value="ECO:0007669"/>
    <property type="project" value="UniProtKB-KW"/>
</dbReference>
<dbReference type="AlphaFoldDB" id="A0A1F7YY87"/>
<dbReference type="InterPro" id="IPR003837">
    <property type="entry name" value="GatC"/>
</dbReference>